<dbReference type="Pfam" id="PF16472">
    <property type="entry name" value="DUF5050"/>
    <property type="match status" value="1"/>
</dbReference>
<dbReference type="RefSeq" id="WP_154442853.1">
    <property type="nucleotide sequence ID" value="NZ_VUNQ01000063.1"/>
</dbReference>
<name>A0A6N7XMH0_9FIRM</name>
<dbReference type="PROSITE" id="PS51257">
    <property type="entry name" value="PROKAR_LIPOPROTEIN"/>
    <property type="match status" value="1"/>
</dbReference>
<dbReference type="InterPro" id="IPR032485">
    <property type="entry name" value="LRP1-like_beta_prop"/>
</dbReference>
<sequence>MNRAITLFIIIVSTLLSGCGKSDEMNENSRVFNMQINRIFSENQDAVFYIQGRNKIIAQDKESGSRYDAVKNPFASFFDVGTVFYIYDNNLYYIRNKETYTQAGALQESTSIVEIDWDTYDERIIYELDTRIKKEAFLGTIKSDSRSFSRIISFFLDNKYIYLVEGTTSGSKINKVDRQTRKAETILEFPRNIEQIAFDGKYIYYVNLRFQVVRLDVETKENFIIPDVVTRNMMLKDNQLLFLNPRDNGRIYAMDLNDFSLRKITEDAAYTFHYDDRYIYYSNEDDNKYLYRIDFKAKSNQKVAEVVSNRIAVFQNHKELHVLSDKGTFVVDKEIFEVNILE</sequence>
<dbReference type="InterPro" id="IPR011042">
    <property type="entry name" value="6-blade_b-propeller_TolB-like"/>
</dbReference>
<keyword evidence="3" id="KW-1185">Reference proteome</keyword>
<dbReference type="SUPFAM" id="SSF63825">
    <property type="entry name" value="YWTD domain"/>
    <property type="match status" value="1"/>
</dbReference>
<gene>
    <name evidence="2" type="ORF">FYJ83_17670</name>
</gene>
<organism evidence="2 3">
    <name type="scientific">Tissierella pigra</name>
    <dbReference type="NCBI Taxonomy" id="2607614"/>
    <lineage>
        <taxon>Bacteria</taxon>
        <taxon>Bacillati</taxon>
        <taxon>Bacillota</taxon>
        <taxon>Tissierellia</taxon>
        <taxon>Tissierellales</taxon>
        <taxon>Tissierellaceae</taxon>
        <taxon>Tissierella</taxon>
    </lineage>
</organism>
<dbReference type="AlphaFoldDB" id="A0A6N7XMH0"/>
<proteinExistence type="predicted"/>
<evidence type="ECO:0000313" key="2">
    <source>
        <dbReference type="EMBL" id="MSU03291.1"/>
    </source>
</evidence>
<feature type="domain" description="Prolow-density lipoprotein receptor-related protein 1-like beta-propeller" evidence="1">
    <location>
        <begin position="157"/>
        <end position="316"/>
    </location>
</feature>
<evidence type="ECO:0000259" key="1">
    <source>
        <dbReference type="Pfam" id="PF16472"/>
    </source>
</evidence>
<evidence type="ECO:0000313" key="3">
    <source>
        <dbReference type="Proteomes" id="UP000469523"/>
    </source>
</evidence>
<dbReference type="EMBL" id="VUNQ01000063">
    <property type="protein sequence ID" value="MSU03291.1"/>
    <property type="molecule type" value="Genomic_DNA"/>
</dbReference>
<protein>
    <submittedName>
        <fullName evidence="2">DUF5050 domain-containing protein</fullName>
    </submittedName>
</protein>
<comment type="caution">
    <text evidence="2">The sequence shown here is derived from an EMBL/GenBank/DDBJ whole genome shotgun (WGS) entry which is preliminary data.</text>
</comment>
<dbReference type="Gene3D" id="2.120.10.30">
    <property type="entry name" value="TolB, C-terminal domain"/>
    <property type="match status" value="1"/>
</dbReference>
<reference evidence="2 3" key="1">
    <citation type="submission" date="2019-09" db="EMBL/GenBank/DDBJ databases">
        <title>In-depth cultivation of the pig gut microbiome towards novel bacterial diversity and tailored functional studies.</title>
        <authorList>
            <person name="Wylensek D."/>
            <person name="Hitch T.C.A."/>
            <person name="Clavel T."/>
        </authorList>
    </citation>
    <scope>NUCLEOTIDE SEQUENCE [LARGE SCALE GENOMIC DNA]</scope>
    <source>
        <strain evidence="2 3">WCA3-693-APC-4?</strain>
    </source>
</reference>
<accession>A0A6N7XMH0</accession>
<dbReference type="Proteomes" id="UP000469523">
    <property type="component" value="Unassembled WGS sequence"/>
</dbReference>